<sequence length="102" mass="11791">MENNAYMPQKASIFMGPLHNELYIIWDPIQRPQQVHVSLYHNRPSFYCGPPNGDNPEAYPPPKLLHIPKKKLSPDSLPYWHQLLGDAARQPMTKKQPVMSFP</sequence>
<keyword evidence="2" id="KW-1185">Reference proteome</keyword>
<accession>A0ABD1SA80</accession>
<dbReference type="EMBL" id="JBFOLK010000007">
    <property type="protein sequence ID" value="KAL2497658.1"/>
    <property type="molecule type" value="Genomic_DNA"/>
</dbReference>
<organism evidence="1 2">
    <name type="scientific">Abeliophyllum distichum</name>
    <dbReference type="NCBI Taxonomy" id="126358"/>
    <lineage>
        <taxon>Eukaryota</taxon>
        <taxon>Viridiplantae</taxon>
        <taxon>Streptophyta</taxon>
        <taxon>Embryophyta</taxon>
        <taxon>Tracheophyta</taxon>
        <taxon>Spermatophyta</taxon>
        <taxon>Magnoliopsida</taxon>
        <taxon>eudicotyledons</taxon>
        <taxon>Gunneridae</taxon>
        <taxon>Pentapetalae</taxon>
        <taxon>asterids</taxon>
        <taxon>lamiids</taxon>
        <taxon>Lamiales</taxon>
        <taxon>Oleaceae</taxon>
        <taxon>Forsythieae</taxon>
        <taxon>Abeliophyllum</taxon>
    </lineage>
</organism>
<protein>
    <submittedName>
        <fullName evidence="1">Uncharacterized protein</fullName>
    </submittedName>
</protein>
<gene>
    <name evidence="1" type="ORF">Adt_23208</name>
</gene>
<reference evidence="2" key="1">
    <citation type="submission" date="2024-07" db="EMBL/GenBank/DDBJ databases">
        <title>Two chromosome-level genome assemblies of Korean endemic species Abeliophyllum distichum and Forsythia ovata (Oleaceae).</title>
        <authorList>
            <person name="Jang H."/>
        </authorList>
    </citation>
    <scope>NUCLEOTIDE SEQUENCE [LARGE SCALE GENOMIC DNA]</scope>
</reference>
<evidence type="ECO:0000313" key="1">
    <source>
        <dbReference type="EMBL" id="KAL2497658.1"/>
    </source>
</evidence>
<evidence type="ECO:0000313" key="2">
    <source>
        <dbReference type="Proteomes" id="UP001604336"/>
    </source>
</evidence>
<comment type="caution">
    <text evidence="1">The sequence shown here is derived from an EMBL/GenBank/DDBJ whole genome shotgun (WGS) entry which is preliminary data.</text>
</comment>
<dbReference type="AlphaFoldDB" id="A0ABD1SA80"/>
<name>A0ABD1SA80_9LAMI</name>
<proteinExistence type="predicted"/>
<dbReference type="Proteomes" id="UP001604336">
    <property type="component" value="Unassembled WGS sequence"/>
</dbReference>